<keyword evidence="1" id="KW-1133">Transmembrane helix</keyword>
<dbReference type="GeneID" id="77676101"/>
<dbReference type="RefSeq" id="XP_052904571.1">
    <property type="nucleotide sequence ID" value="XM_053048766.1"/>
</dbReference>
<feature type="transmembrane region" description="Helical" evidence="1">
    <location>
        <begin position="218"/>
        <end position="237"/>
    </location>
</feature>
<proteinExistence type="predicted"/>
<reference evidence="2 3" key="1">
    <citation type="journal article" date="2014" name="Genome Announc.">
        <title>Genome Sequence of the Microsporidian Species Nematocida sp1 Strain ERTm6 (ATCC PRA-372).</title>
        <authorList>
            <person name="Bakowski M.A."/>
            <person name="Priest M."/>
            <person name="Young S."/>
            <person name="Cuomo C.A."/>
            <person name="Troemel E.R."/>
        </authorList>
    </citation>
    <scope>NUCLEOTIDE SEQUENCE [LARGE SCALE GENOMIC DNA]</scope>
    <source>
        <strain evidence="2 3">ERTm6</strain>
    </source>
</reference>
<feature type="transmembrane region" description="Helical" evidence="1">
    <location>
        <begin position="268"/>
        <end position="288"/>
    </location>
</feature>
<evidence type="ECO:0000256" key="1">
    <source>
        <dbReference type="SAM" id="Phobius"/>
    </source>
</evidence>
<sequence>MYDNATDYYLKKTVSNKLIATVFYVAACTLVYIVVSSIIFFHDLDKTIDLLGDYVGIDIISQLNLSMLYTLIIMQGLLERDIFQISIATIIVCITNVFNLIGSLWLRFEVFTILYMANNIYIITSGILLIYIVCFTSVLRADLGWFYYKSFGPGYNMRNAIERTTYTFFKLNIQLFISVLVRKYYLEKSVYFLLGEIALYMLVIFIIVIEVGTKKFNIWLRLLLIIILLVITTYYITEITNYKIFLNSPEYPNLVNNVSFVTFQLIRLGIQIALMGIYIFFLFIYTIYQINGWGKNAAIDIKKRRTIR</sequence>
<evidence type="ECO:0000313" key="3">
    <source>
        <dbReference type="Proteomes" id="UP000054524"/>
    </source>
</evidence>
<keyword evidence="1" id="KW-0472">Membrane</keyword>
<organism evidence="2 3">
    <name type="scientific">Nematocida ausubeli (strain ATCC PRA-371 / ERTm2)</name>
    <name type="common">Nematode killer fungus</name>
    <dbReference type="NCBI Taxonomy" id="1913371"/>
    <lineage>
        <taxon>Eukaryota</taxon>
        <taxon>Fungi</taxon>
        <taxon>Fungi incertae sedis</taxon>
        <taxon>Microsporidia</taxon>
        <taxon>Nematocida</taxon>
    </lineage>
</organism>
<dbReference type="EMBL" id="AKIJ01000003">
    <property type="protein sequence ID" value="KFG26016.1"/>
    <property type="molecule type" value="Genomic_DNA"/>
</dbReference>
<dbReference type="OrthoDB" id="2191291at2759"/>
<protein>
    <submittedName>
        <fullName evidence="2">Uncharacterized protein</fullName>
    </submittedName>
</protein>
<feature type="transmembrane region" description="Helical" evidence="1">
    <location>
        <begin position="191"/>
        <end position="211"/>
    </location>
</feature>
<feature type="transmembrane region" description="Helical" evidence="1">
    <location>
        <begin position="120"/>
        <end position="148"/>
    </location>
</feature>
<feature type="transmembrane region" description="Helical" evidence="1">
    <location>
        <begin position="21"/>
        <end position="42"/>
    </location>
</feature>
<keyword evidence="3" id="KW-1185">Reference proteome</keyword>
<keyword evidence="1" id="KW-0812">Transmembrane</keyword>
<feature type="transmembrane region" description="Helical" evidence="1">
    <location>
        <begin position="85"/>
        <end position="108"/>
    </location>
</feature>
<name>A0A086J1J8_NEMA1</name>
<dbReference type="AlphaFoldDB" id="A0A086J1J8"/>
<evidence type="ECO:0000313" key="2">
    <source>
        <dbReference type="EMBL" id="KFG26016.1"/>
    </source>
</evidence>
<comment type="caution">
    <text evidence="2">The sequence shown here is derived from an EMBL/GenBank/DDBJ whole genome shotgun (WGS) entry which is preliminary data.</text>
</comment>
<dbReference type="Proteomes" id="UP000054524">
    <property type="component" value="Unassembled WGS sequence"/>
</dbReference>
<dbReference type="HOGENOM" id="CLU_903417_0_0_1"/>
<gene>
    <name evidence="2" type="ORF">NESG_01128</name>
</gene>
<accession>A0A086J1J8</accession>